<dbReference type="EMBL" id="JAGINT010000002">
    <property type="protein sequence ID" value="MBP2353865.1"/>
    <property type="molecule type" value="Genomic_DNA"/>
</dbReference>
<sequence>MAKNVHESGSQKDGGGGWSRNDSKNLKAALDGIKPPGKGGDSKDQGEKPKTGAQRDIGRALDGRE</sequence>
<keyword evidence="3" id="KW-1185">Reference proteome</keyword>
<feature type="compositionally biased region" description="Basic and acidic residues" evidence="1">
    <location>
        <begin position="40"/>
        <end position="50"/>
    </location>
</feature>
<feature type="compositionally biased region" description="Basic and acidic residues" evidence="1">
    <location>
        <begin position="56"/>
        <end position="65"/>
    </location>
</feature>
<proteinExistence type="predicted"/>
<gene>
    <name evidence="2" type="ORF">JOF29_004975</name>
</gene>
<evidence type="ECO:0000313" key="3">
    <source>
        <dbReference type="Proteomes" id="UP000755585"/>
    </source>
</evidence>
<accession>A0ABS4UQE2</accession>
<feature type="region of interest" description="Disordered" evidence="1">
    <location>
        <begin position="1"/>
        <end position="65"/>
    </location>
</feature>
<feature type="compositionally biased region" description="Basic and acidic residues" evidence="1">
    <location>
        <begin position="1"/>
        <end position="10"/>
    </location>
</feature>
<evidence type="ECO:0000256" key="1">
    <source>
        <dbReference type="SAM" id="MobiDB-lite"/>
    </source>
</evidence>
<dbReference type="RefSeq" id="WP_209696758.1">
    <property type="nucleotide sequence ID" value="NZ_BAAAVU010000001.1"/>
</dbReference>
<name>A0ABS4UQE2_9ACTN</name>
<protein>
    <submittedName>
        <fullName evidence="2">Uncharacterized protein</fullName>
    </submittedName>
</protein>
<comment type="caution">
    <text evidence="2">The sequence shown here is derived from an EMBL/GenBank/DDBJ whole genome shotgun (WGS) entry which is preliminary data.</text>
</comment>
<dbReference type="Proteomes" id="UP000755585">
    <property type="component" value="Unassembled WGS sequence"/>
</dbReference>
<evidence type="ECO:0000313" key="2">
    <source>
        <dbReference type="EMBL" id="MBP2353865.1"/>
    </source>
</evidence>
<reference evidence="2 3" key="1">
    <citation type="submission" date="2021-03" db="EMBL/GenBank/DDBJ databases">
        <title>Sequencing the genomes of 1000 actinobacteria strains.</title>
        <authorList>
            <person name="Klenk H.-P."/>
        </authorList>
    </citation>
    <scope>NUCLEOTIDE SEQUENCE [LARGE SCALE GENOMIC DNA]</scope>
    <source>
        <strain evidence="2 3">DSM 18824</strain>
    </source>
</reference>
<organism evidence="2 3">
    <name type="scientific">Kribbella aluminosa</name>
    <dbReference type="NCBI Taxonomy" id="416017"/>
    <lineage>
        <taxon>Bacteria</taxon>
        <taxon>Bacillati</taxon>
        <taxon>Actinomycetota</taxon>
        <taxon>Actinomycetes</taxon>
        <taxon>Propionibacteriales</taxon>
        <taxon>Kribbellaceae</taxon>
        <taxon>Kribbella</taxon>
    </lineage>
</organism>